<evidence type="ECO:0000313" key="2">
    <source>
        <dbReference type="Proteomes" id="UP000325315"/>
    </source>
</evidence>
<gene>
    <name evidence="1" type="ORF">EPI10_001722</name>
</gene>
<proteinExistence type="predicted"/>
<reference evidence="1" key="1">
    <citation type="submission" date="2019-08" db="EMBL/GenBank/DDBJ databases">
        <authorList>
            <person name="Liu F."/>
        </authorList>
    </citation>
    <scope>NUCLEOTIDE SEQUENCE [LARGE SCALE GENOMIC DNA]</scope>
    <source>
        <strain evidence="1">PA1801</strain>
        <tissue evidence="1">Leaf</tissue>
    </source>
</reference>
<name>A0A5B6VC39_9ROSI</name>
<comment type="caution">
    <text evidence="1">The sequence shown here is derived from an EMBL/GenBank/DDBJ whole genome shotgun (WGS) entry which is preliminary data.</text>
</comment>
<dbReference type="OrthoDB" id="1936908at2759"/>
<accession>A0A5B6VC39</accession>
<evidence type="ECO:0000313" key="1">
    <source>
        <dbReference type="EMBL" id="KAA3466643.1"/>
    </source>
</evidence>
<sequence>MSARGIHRSGTRGRGRCRRGLELSLPLWAMLRILERVAGPHSDSRGWGLVTERLRSNGAELFRCVTGVAPNVAEYWLEAMERIMIDLDCTPE</sequence>
<dbReference type="Proteomes" id="UP000325315">
    <property type="component" value="Unassembled WGS sequence"/>
</dbReference>
<keyword evidence="2" id="KW-1185">Reference proteome</keyword>
<dbReference type="AlphaFoldDB" id="A0A5B6VC39"/>
<protein>
    <submittedName>
        <fullName evidence="1">Esterase-like</fullName>
    </submittedName>
</protein>
<organism evidence="1 2">
    <name type="scientific">Gossypium australe</name>
    <dbReference type="NCBI Taxonomy" id="47621"/>
    <lineage>
        <taxon>Eukaryota</taxon>
        <taxon>Viridiplantae</taxon>
        <taxon>Streptophyta</taxon>
        <taxon>Embryophyta</taxon>
        <taxon>Tracheophyta</taxon>
        <taxon>Spermatophyta</taxon>
        <taxon>Magnoliopsida</taxon>
        <taxon>eudicotyledons</taxon>
        <taxon>Gunneridae</taxon>
        <taxon>Pentapetalae</taxon>
        <taxon>rosids</taxon>
        <taxon>malvids</taxon>
        <taxon>Malvales</taxon>
        <taxon>Malvaceae</taxon>
        <taxon>Malvoideae</taxon>
        <taxon>Gossypium</taxon>
    </lineage>
</organism>
<dbReference type="EMBL" id="SMMG02000007">
    <property type="protein sequence ID" value="KAA3466643.1"/>
    <property type="molecule type" value="Genomic_DNA"/>
</dbReference>